<evidence type="ECO:0000256" key="7">
    <source>
        <dbReference type="PIRSR" id="PIRSR000915-2"/>
    </source>
</evidence>
<dbReference type="GO" id="GO:0005737">
    <property type="term" value="C:cytoplasm"/>
    <property type="evidence" value="ECO:0007669"/>
    <property type="project" value="TreeGrafter"/>
</dbReference>
<dbReference type="Pfam" id="PF13242">
    <property type="entry name" value="Hydrolase_like"/>
    <property type="match status" value="1"/>
</dbReference>
<dbReference type="STRING" id="697281.Mahau_0155"/>
<evidence type="ECO:0000256" key="1">
    <source>
        <dbReference type="ARBA" id="ARBA00006696"/>
    </source>
</evidence>
<evidence type="ECO:0000256" key="4">
    <source>
        <dbReference type="ARBA" id="ARBA00022842"/>
    </source>
</evidence>
<dbReference type="GO" id="GO:0016791">
    <property type="term" value="F:phosphatase activity"/>
    <property type="evidence" value="ECO:0007669"/>
    <property type="project" value="TreeGrafter"/>
</dbReference>
<dbReference type="Proteomes" id="UP000008457">
    <property type="component" value="Chromosome"/>
</dbReference>
<dbReference type="RefSeq" id="WP_013779812.1">
    <property type="nucleotide sequence ID" value="NC_015520.1"/>
</dbReference>
<gene>
    <name evidence="9" type="ordered locus">Mahau_0155</name>
</gene>
<dbReference type="HOGENOM" id="CLU_043473_1_2_9"/>
<reference evidence="10" key="1">
    <citation type="submission" date="2010-11" db="EMBL/GenBank/DDBJ databases">
        <title>The complete genome of Mahella australiensis DSM 15567.</title>
        <authorList>
            <consortium name="US DOE Joint Genome Institute (JGI-PGF)"/>
            <person name="Lucas S."/>
            <person name="Copeland A."/>
            <person name="Lapidus A."/>
            <person name="Bruce D."/>
            <person name="Goodwin L."/>
            <person name="Pitluck S."/>
            <person name="Kyrpides N."/>
            <person name="Mavromatis K."/>
            <person name="Pagani I."/>
            <person name="Ivanova N."/>
            <person name="Teshima H."/>
            <person name="Brettin T."/>
            <person name="Detter J.C."/>
            <person name="Han C."/>
            <person name="Tapia R."/>
            <person name="Land M."/>
            <person name="Hauser L."/>
            <person name="Markowitz V."/>
            <person name="Cheng J.-F."/>
            <person name="Hugenholtz P."/>
            <person name="Woyke T."/>
            <person name="Wu D."/>
            <person name="Spring S."/>
            <person name="Pukall R."/>
            <person name="Steenblock K."/>
            <person name="Schneider S."/>
            <person name="Klenk H.-P."/>
            <person name="Eisen J.A."/>
        </authorList>
    </citation>
    <scope>NUCLEOTIDE SEQUENCE [LARGE SCALE GENOMIC DNA]</scope>
    <source>
        <strain evidence="10">DSM 15567 / CIP 107919 / 50-1 BON</strain>
    </source>
</reference>
<dbReference type="FunFam" id="3.40.50.1000:FF:000053">
    <property type="entry name" value="TIGR01457 family HAD hydrolase"/>
    <property type="match status" value="1"/>
</dbReference>
<dbReference type="EMBL" id="CP002360">
    <property type="protein sequence ID" value="AEE95378.1"/>
    <property type="molecule type" value="Genomic_DNA"/>
</dbReference>
<dbReference type="SFLD" id="SFLDS00003">
    <property type="entry name" value="Haloacid_Dehalogenase"/>
    <property type="match status" value="1"/>
</dbReference>
<evidence type="ECO:0000256" key="6">
    <source>
        <dbReference type="PIRSR" id="PIRSR000915-1"/>
    </source>
</evidence>
<dbReference type="SFLD" id="SFLDG01139">
    <property type="entry name" value="C2.A:_Pyridoxal_Phosphate_Phos"/>
    <property type="match status" value="1"/>
</dbReference>
<sequence length="260" mass="28737">MALNNIKCFILDMDGTFYLGNRLLPGAMEFIDFLKATGRDYLFLTNNSSKSAAFYADKIRRMGLNDITGDKVFTSGQATAIYLKRQNKGRRVFLVGTQYLRQELEEYGLIVVDDEPDFVVVGFDTTLTYDKLWKACDFIREGVTYIATHPDLNCPVEGGVMPDCGAIIAFIEASTSKQPFIVGKPYGEIIKCIFEKTGLGPQQLAIVGDRLYTDIQTGINGGITSILVLTGETTVDDLEHSAVKPDYVVDGIGDIIKLVR</sequence>
<feature type="binding site" evidence="7">
    <location>
        <position position="184"/>
    </location>
    <ligand>
        <name>substrate</name>
    </ligand>
</feature>
<dbReference type="InterPro" id="IPR023214">
    <property type="entry name" value="HAD_sf"/>
</dbReference>
<dbReference type="AlphaFoldDB" id="F3ZW04"/>
<keyword evidence="2 5" id="KW-0479">Metal-binding</keyword>
<dbReference type="PANTHER" id="PTHR19288">
    <property type="entry name" value="4-NITROPHENYLPHOSPHATASE-RELATED"/>
    <property type="match status" value="1"/>
</dbReference>
<proteinExistence type="inferred from homology"/>
<dbReference type="PANTHER" id="PTHR19288:SF46">
    <property type="entry name" value="HALOACID DEHALOGENASE-LIKE HYDROLASE DOMAIN-CONTAINING PROTEIN 2"/>
    <property type="match status" value="1"/>
</dbReference>
<evidence type="ECO:0000256" key="3">
    <source>
        <dbReference type="ARBA" id="ARBA00022801"/>
    </source>
</evidence>
<dbReference type="NCBIfam" id="TIGR01460">
    <property type="entry name" value="HAD-SF-IIA"/>
    <property type="match status" value="1"/>
</dbReference>
<keyword evidence="3 9" id="KW-0378">Hydrolase</keyword>
<name>F3ZW04_MAHA5</name>
<keyword evidence="10" id="KW-1185">Reference proteome</keyword>
<dbReference type="SMR" id="F3ZW04"/>
<dbReference type="PIRSF" id="PIRSF000915">
    <property type="entry name" value="PGP-type_phosphatase"/>
    <property type="match status" value="1"/>
</dbReference>
<organism evidence="9 10">
    <name type="scientific">Mahella australiensis (strain DSM 15567 / CIP 107919 / 50-1 BON)</name>
    <dbReference type="NCBI Taxonomy" id="697281"/>
    <lineage>
        <taxon>Bacteria</taxon>
        <taxon>Bacillati</taxon>
        <taxon>Bacillota</taxon>
        <taxon>Clostridia</taxon>
        <taxon>Thermoanaerobacterales</taxon>
        <taxon>Thermoanaerobacterales Family IV. Incertae Sedis</taxon>
        <taxon>Mahella</taxon>
    </lineage>
</organism>
<protein>
    <recommendedName>
        <fullName evidence="5">Acid sugar phosphatase</fullName>
        <ecNumber evidence="5">3.1.3.-</ecNumber>
    </recommendedName>
</protein>
<dbReference type="GO" id="GO:0046872">
    <property type="term" value="F:metal ion binding"/>
    <property type="evidence" value="ECO:0007669"/>
    <property type="project" value="UniProtKB-KW"/>
</dbReference>
<comment type="similarity">
    <text evidence="1 5">Belongs to the HAD-like hydrolase superfamily. NagD family.</text>
</comment>
<feature type="binding site" evidence="8">
    <location>
        <position position="14"/>
    </location>
    <ligand>
        <name>Mg(2+)</name>
        <dbReference type="ChEBI" id="CHEBI:18420"/>
    </ligand>
</feature>
<dbReference type="OrthoDB" id="9810449at2"/>
<accession>F3ZW04</accession>
<comment type="cofactor">
    <cofactor evidence="8">
        <name>Mg(2+)</name>
        <dbReference type="ChEBI" id="CHEBI:18420"/>
    </cofactor>
    <text evidence="8">Divalent metal ions. Mg(2+) is the most effective.</text>
</comment>
<keyword evidence="4 5" id="KW-0460">Magnesium</keyword>
<reference evidence="9 10" key="2">
    <citation type="journal article" date="2011" name="Stand. Genomic Sci.">
        <title>Complete genome sequence of Mahella australiensis type strain (50-1 BON).</title>
        <authorList>
            <person name="Sikorski J."/>
            <person name="Teshima H."/>
            <person name="Nolan M."/>
            <person name="Lucas S."/>
            <person name="Hammon N."/>
            <person name="Deshpande S."/>
            <person name="Cheng J.F."/>
            <person name="Pitluck S."/>
            <person name="Liolios K."/>
            <person name="Pagani I."/>
            <person name="Ivanova N."/>
            <person name="Huntemann M."/>
            <person name="Mavromatis K."/>
            <person name="Ovchinikova G."/>
            <person name="Pati A."/>
            <person name="Tapia R."/>
            <person name="Han C."/>
            <person name="Goodwin L."/>
            <person name="Chen A."/>
            <person name="Palaniappan K."/>
            <person name="Land M."/>
            <person name="Hauser L."/>
            <person name="Ngatchou-Djao O.D."/>
            <person name="Rohde M."/>
            <person name="Pukall R."/>
            <person name="Spring S."/>
            <person name="Abt B."/>
            <person name="Goker M."/>
            <person name="Detter J.C."/>
            <person name="Woyke T."/>
            <person name="Bristow J."/>
            <person name="Markowitz V."/>
            <person name="Hugenholtz P."/>
            <person name="Eisen J.A."/>
            <person name="Kyrpides N.C."/>
            <person name="Klenk H.P."/>
            <person name="Lapidus A."/>
        </authorList>
    </citation>
    <scope>NUCLEOTIDE SEQUENCE [LARGE SCALE GENOMIC DNA]</scope>
    <source>
        <strain evidence="10">DSM 15567 / CIP 107919 / 50-1 BON</strain>
    </source>
</reference>
<dbReference type="Pfam" id="PF13344">
    <property type="entry name" value="Hydrolase_6"/>
    <property type="match status" value="1"/>
</dbReference>
<dbReference type="eggNOG" id="COG0647">
    <property type="taxonomic scope" value="Bacteria"/>
</dbReference>
<dbReference type="KEGG" id="mas:Mahau_0155"/>
<dbReference type="SUPFAM" id="SSF56784">
    <property type="entry name" value="HAD-like"/>
    <property type="match status" value="1"/>
</dbReference>
<dbReference type="InterPro" id="IPR036412">
    <property type="entry name" value="HAD-like_sf"/>
</dbReference>
<evidence type="ECO:0000313" key="10">
    <source>
        <dbReference type="Proteomes" id="UP000008457"/>
    </source>
</evidence>
<feature type="binding site" evidence="8">
    <location>
        <position position="12"/>
    </location>
    <ligand>
        <name>Mg(2+)</name>
        <dbReference type="ChEBI" id="CHEBI:18420"/>
    </ligand>
</feature>
<dbReference type="InterPro" id="IPR006357">
    <property type="entry name" value="HAD-SF_hydro_IIA"/>
</dbReference>
<evidence type="ECO:0000313" key="9">
    <source>
        <dbReference type="EMBL" id="AEE95378.1"/>
    </source>
</evidence>
<feature type="binding site" evidence="8">
    <location>
        <position position="209"/>
    </location>
    <ligand>
        <name>Mg(2+)</name>
        <dbReference type="ChEBI" id="CHEBI:18420"/>
    </ligand>
</feature>
<dbReference type="Gene3D" id="3.40.50.1000">
    <property type="entry name" value="HAD superfamily/HAD-like"/>
    <property type="match status" value="2"/>
</dbReference>
<comment type="function">
    <text evidence="5">Catalyzes the dephosphorylation of 2-6 carbon acid sugars in vitro.</text>
</comment>
<dbReference type="EC" id="3.1.3.-" evidence="5"/>
<evidence type="ECO:0000256" key="5">
    <source>
        <dbReference type="PIRNR" id="PIRNR000915"/>
    </source>
</evidence>
<evidence type="ECO:0000256" key="2">
    <source>
        <dbReference type="ARBA" id="ARBA00022723"/>
    </source>
</evidence>
<feature type="active site" description="Proton donor" evidence="6">
    <location>
        <position position="14"/>
    </location>
</feature>
<evidence type="ECO:0000256" key="8">
    <source>
        <dbReference type="PIRSR" id="PIRSR000915-3"/>
    </source>
</evidence>
<feature type="active site" description="Nucleophile" evidence="6">
    <location>
        <position position="12"/>
    </location>
</feature>